<keyword evidence="3" id="KW-1185">Reference proteome</keyword>
<evidence type="ECO:0000259" key="1">
    <source>
        <dbReference type="Pfam" id="PF03184"/>
    </source>
</evidence>
<protein>
    <recommendedName>
        <fullName evidence="1">DDE-1 domain-containing protein</fullName>
    </recommendedName>
</protein>
<gene>
    <name evidence="2" type="ORF">PHPALM_21204</name>
</gene>
<organism evidence="2 3">
    <name type="scientific">Phytophthora palmivora</name>
    <dbReference type="NCBI Taxonomy" id="4796"/>
    <lineage>
        <taxon>Eukaryota</taxon>
        <taxon>Sar</taxon>
        <taxon>Stramenopiles</taxon>
        <taxon>Oomycota</taxon>
        <taxon>Peronosporomycetes</taxon>
        <taxon>Peronosporales</taxon>
        <taxon>Peronosporaceae</taxon>
        <taxon>Phytophthora</taxon>
    </lineage>
</organism>
<dbReference type="InterPro" id="IPR004875">
    <property type="entry name" value="DDE_SF_endonuclease_dom"/>
</dbReference>
<reference evidence="2 3" key="1">
    <citation type="journal article" date="2017" name="Genome Biol. Evol.">
        <title>Phytophthora megakarya and P. palmivora, closely related causal agents of cacao black pod rot, underwent increases in genome sizes and gene numbers by different mechanisms.</title>
        <authorList>
            <person name="Ali S.S."/>
            <person name="Shao J."/>
            <person name="Lary D.J."/>
            <person name="Kronmiller B."/>
            <person name="Shen D."/>
            <person name="Strem M.D."/>
            <person name="Amoako-Attah I."/>
            <person name="Akrofi A.Y."/>
            <person name="Begoude B.A."/>
            <person name="Ten Hoopen G.M."/>
            <person name="Coulibaly K."/>
            <person name="Kebe B.I."/>
            <person name="Melnick R.L."/>
            <person name="Guiltinan M.J."/>
            <person name="Tyler B.M."/>
            <person name="Meinhardt L.W."/>
            <person name="Bailey B.A."/>
        </authorList>
    </citation>
    <scope>NUCLEOTIDE SEQUENCE [LARGE SCALE GENOMIC DNA]</scope>
    <source>
        <strain evidence="3">sbr112.9</strain>
    </source>
</reference>
<evidence type="ECO:0000313" key="2">
    <source>
        <dbReference type="EMBL" id="POM63403.1"/>
    </source>
</evidence>
<dbReference type="Proteomes" id="UP000237271">
    <property type="component" value="Unassembled WGS sequence"/>
</dbReference>
<accession>A0A2P4XCX9</accession>
<dbReference type="Pfam" id="PF03184">
    <property type="entry name" value="DDE_1"/>
    <property type="match status" value="1"/>
</dbReference>
<name>A0A2P4XCX9_9STRA</name>
<dbReference type="GO" id="GO:0003676">
    <property type="term" value="F:nucleic acid binding"/>
    <property type="evidence" value="ECO:0007669"/>
    <property type="project" value="InterPro"/>
</dbReference>
<feature type="domain" description="DDE-1" evidence="1">
    <location>
        <begin position="14"/>
        <end position="137"/>
    </location>
</feature>
<comment type="caution">
    <text evidence="2">The sequence shown here is derived from an EMBL/GenBank/DDBJ whole genome shotgun (WGS) entry which is preliminary data.</text>
</comment>
<dbReference type="AlphaFoldDB" id="A0A2P4XCX9"/>
<sequence length="145" mass="16606">MKDSRRDFFCRHFYTVQTKAWMDSRVWKFYLRTLLKQHITRSSLLLVDNLECHVSGESEAIMSEELKAVLQPLPKNATSVCQPLDVGVMGPLKAKLKSLWLFENSTATTAKEKRLATIKRAIAAWEDIKADTVTNAFNQALKNNF</sequence>
<evidence type="ECO:0000313" key="3">
    <source>
        <dbReference type="Proteomes" id="UP000237271"/>
    </source>
</evidence>
<dbReference type="EMBL" id="NCKW01011509">
    <property type="protein sequence ID" value="POM63403.1"/>
    <property type="molecule type" value="Genomic_DNA"/>
</dbReference>
<dbReference type="OrthoDB" id="97987at2759"/>
<proteinExistence type="predicted"/>